<dbReference type="EMBL" id="JAEMNX010000010">
    <property type="protein sequence ID" value="MBJ7537989.1"/>
    <property type="molecule type" value="Genomic_DNA"/>
</dbReference>
<comment type="caution">
    <text evidence="4">The sequence shown here is derived from an EMBL/GenBank/DDBJ whole genome shotgun (WGS) entry which is preliminary data.</text>
</comment>
<evidence type="ECO:0000313" key="5">
    <source>
        <dbReference type="Proteomes" id="UP000628710"/>
    </source>
</evidence>
<organism evidence="4 5">
    <name type="scientific">Marinomonas transparens</name>
    <dbReference type="NCBI Taxonomy" id="2795388"/>
    <lineage>
        <taxon>Bacteria</taxon>
        <taxon>Pseudomonadati</taxon>
        <taxon>Pseudomonadota</taxon>
        <taxon>Gammaproteobacteria</taxon>
        <taxon>Oceanospirillales</taxon>
        <taxon>Oceanospirillaceae</taxon>
        <taxon>Marinomonas</taxon>
    </lineage>
</organism>
<dbReference type="PANTHER" id="PTHR43420:SF12">
    <property type="entry name" value="N-ACETYLTRANSFERASE DOMAIN-CONTAINING PROTEIN"/>
    <property type="match status" value="1"/>
</dbReference>
<gene>
    <name evidence="4" type="ORF">I8J31_09925</name>
</gene>
<evidence type="ECO:0000256" key="1">
    <source>
        <dbReference type="ARBA" id="ARBA00022679"/>
    </source>
</evidence>
<feature type="domain" description="N-acetyltransferase" evidence="3">
    <location>
        <begin position="5"/>
        <end position="153"/>
    </location>
</feature>
<dbReference type="SUPFAM" id="SSF55729">
    <property type="entry name" value="Acyl-CoA N-acyltransferases (Nat)"/>
    <property type="match status" value="1"/>
</dbReference>
<dbReference type="Gene3D" id="3.40.630.30">
    <property type="match status" value="1"/>
</dbReference>
<dbReference type="PROSITE" id="PS51186">
    <property type="entry name" value="GNAT"/>
    <property type="match status" value="1"/>
</dbReference>
<keyword evidence="1" id="KW-0808">Transferase</keyword>
<dbReference type="CDD" id="cd04301">
    <property type="entry name" value="NAT_SF"/>
    <property type="match status" value="1"/>
</dbReference>
<dbReference type="Proteomes" id="UP000628710">
    <property type="component" value="Unassembled WGS sequence"/>
</dbReference>
<reference evidence="4" key="1">
    <citation type="submission" date="2020-12" db="EMBL/GenBank/DDBJ databases">
        <title>Marinomonas arctica sp. nov., a psychrotolerant bacterium isolated from the Arctic.</title>
        <authorList>
            <person name="Zhang Y."/>
        </authorList>
    </citation>
    <scope>NUCLEOTIDE SEQUENCE</scope>
    <source>
        <strain evidence="4">C1424</strain>
    </source>
</reference>
<dbReference type="GO" id="GO:0016747">
    <property type="term" value="F:acyltransferase activity, transferring groups other than amino-acyl groups"/>
    <property type="evidence" value="ECO:0007669"/>
    <property type="project" value="InterPro"/>
</dbReference>
<dbReference type="PANTHER" id="PTHR43420">
    <property type="entry name" value="ACETYLTRANSFERASE"/>
    <property type="match status" value="1"/>
</dbReference>
<sequence>MMPSIRIRPATEHDLLAIIQLDGLSNPYPWGKALVADALITRKNWVIESEGEGQVSLAGWLTASVLFDQSELELIVVAQKMRRQGLAKKLMVTWLHAVAEQGVCEYLLEVRESNLGAINLYQSLGFELVGHRKNYYQTEGGHEAACLFNLKLNEGN</sequence>
<name>A0A934JQ14_9GAMM</name>
<dbReference type="InterPro" id="IPR016181">
    <property type="entry name" value="Acyl_CoA_acyltransferase"/>
</dbReference>
<dbReference type="AlphaFoldDB" id="A0A934JQ14"/>
<accession>A0A934JQ14</accession>
<keyword evidence="5" id="KW-1185">Reference proteome</keyword>
<dbReference type="RefSeq" id="WP_199468338.1">
    <property type="nucleotide sequence ID" value="NZ_JAEMNX010000010.1"/>
</dbReference>
<evidence type="ECO:0000259" key="3">
    <source>
        <dbReference type="PROSITE" id="PS51186"/>
    </source>
</evidence>
<protein>
    <submittedName>
        <fullName evidence="4">GNAT family N-acetyltransferase</fullName>
    </submittedName>
</protein>
<evidence type="ECO:0000313" key="4">
    <source>
        <dbReference type="EMBL" id="MBJ7537989.1"/>
    </source>
</evidence>
<dbReference type="Pfam" id="PF00583">
    <property type="entry name" value="Acetyltransf_1"/>
    <property type="match status" value="1"/>
</dbReference>
<dbReference type="InterPro" id="IPR000182">
    <property type="entry name" value="GNAT_dom"/>
</dbReference>
<keyword evidence="2" id="KW-0012">Acyltransferase</keyword>
<proteinExistence type="predicted"/>
<dbReference type="InterPro" id="IPR050680">
    <property type="entry name" value="YpeA/RimI_acetyltransf"/>
</dbReference>
<evidence type="ECO:0000256" key="2">
    <source>
        <dbReference type="ARBA" id="ARBA00023315"/>
    </source>
</evidence>